<name>I9H4X2_9BACE</name>
<proteinExistence type="inferred from homology"/>
<dbReference type="InterPro" id="IPR013783">
    <property type="entry name" value="Ig-like_fold"/>
</dbReference>
<comment type="caution">
    <text evidence="4">The sequence shown here is derived from an EMBL/GenBank/DDBJ whole genome shotgun (WGS) entry which is preliminary data.</text>
</comment>
<dbReference type="Pfam" id="PF14310">
    <property type="entry name" value="Fn3-like"/>
    <property type="match status" value="1"/>
</dbReference>
<dbReference type="InterPro" id="IPR036962">
    <property type="entry name" value="Glyco_hydro_3_N_sf"/>
</dbReference>
<sequence>MKKAIIPILYALVFSFGNVLAGNKPLPKDINSIINQLTLEQKARLLVGCTGSDNGLSHMVAGSAGYTFPIDSLGIPSINLADGPVGVRITPVPSNWKYIVYDSLGIPSTDPAENPVSGKSPSPYPIKKYTSYCTCFPSTTALAATWNKDIARLEGNAIGDEARAYGVDIVLTPGINIMRNPLCGRNFEYFSEDPYLSGIMGAAMINGIQDKGIGTSLKHFIANNQQTGKLYNDARISQRALREIYLKGFEICIKNSDPWTVMGSYNKIGGKYTQANPELLQTILRDEWKYNGLIVTDWYKKRDTADQLNGGTDLMMPGEQSQIDEIIAGVKSGRISEATLNKSVKYTLELIFKSISYKNWKYTEAPNLSENAELARSIATEGMVLLKNDNSFLPIPKGTKIALFGATAYKSIAGGTGSSNVNKAHITDISTGLENGGYQLNNRLKGIYTKFVEFQNDLLDKHPQSTDWEKLSYNRTVIPEMDLTKAENTIEQEAKNSDIALIVIGRGSGEESDRRLEGDFYLTPEEKFMIDKVSSQFHALGKKVAVVMNVCGVMEMNSWKEKPDAILLAWFPGQECGDAITDIISGKVNPSGKLPMTFPTDYFDIPSSKNFPMVGETKSGKNFDYTNYEEDIWVGYRYFNTVKQSIVYPFGYGLSYTNFSFSKPKIERKNNKWIANIEVTNTGNVSGKEVVQLYISAPETFIQKPDIELKAFGKTRELKPGESEIIKLQFTDYDIASFDENNSQWLTSKGKYLLSFGSSSNDLKATIPFSIRKDKTWKVNDVLKPVEKVNVMKLSIK</sequence>
<dbReference type="InterPro" id="IPR026891">
    <property type="entry name" value="Fn3-like"/>
</dbReference>
<evidence type="ECO:0000256" key="2">
    <source>
        <dbReference type="ARBA" id="ARBA00022801"/>
    </source>
</evidence>
<evidence type="ECO:0000313" key="4">
    <source>
        <dbReference type="EMBL" id="EIY54604.1"/>
    </source>
</evidence>
<dbReference type="Gene3D" id="3.40.50.1700">
    <property type="entry name" value="Glycoside hydrolase family 3 C-terminal domain"/>
    <property type="match status" value="1"/>
</dbReference>
<protein>
    <recommendedName>
        <fullName evidence="3">Fibronectin type III-like domain-containing protein</fullName>
    </recommendedName>
</protein>
<dbReference type="GO" id="GO:0005975">
    <property type="term" value="P:carbohydrate metabolic process"/>
    <property type="evidence" value="ECO:0007669"/>
    <property type="project" value="InterPro"/>
</dbReference>
<dbReference type="InterPro" id="IPR036881">
    <property type="entry name" value="Glyco_hydro_3_C_sf"/>
</dbReference>
<dbReference type="InterPro" id="IPR002772">
    <property type="entry name" value="Glyco_hydro_3_C"/>
</dbReference>
<dbReference type="GO" id="GO:0004553">
    <property type="term" value="F:hydrolase activity, hydrolyzing O-glycosyl compounds"/>
    <property type="evidence" value="ECO:0007669"/>
    <property type="project" value="InterPro"/>
</dbReference>
<dbReference type="InterPro" id="IPR050288">
    <property type="entry name" value="Cellulose_deg_GH3"/>
</dbReference>
<dbReference type="Gene3D" id="2.60.40.10">
    <property type="entry name" value="Immunoglobulins"/>
    <property type="match status" value="1"/>
</dbReference>
<dbReference type="PRINTS" id="PR00133">
    <property type="entry name" value="GLHYDRLASE3"/>
</dbReference>
<evidence type="ECO:0000256" key="1">
    <source>
        <dbReference type="ARBA" id="ARBA00005336"/>
    </source>
</evidence>
<dbReference type="PANTHER" id="PTHR42715:SF10">
    <property type="entry name" value="BETA-GLUCOSIDASE"/>
    <property type="match status" value="1"/>
</dbReference>
<organism evidence="4 5">
    <name type="scientific">Bacteroides nordii CL02T12C05</name>
    <dbReference type="NCBI Taxonomy" id="997884"/>
    <lineage>
        <taxon>Bacteria</taxon>
        <taxon>Pseudomonadati</taxon>
        <taxon>Bacteroidota</taxon>
        <taxon>Bacteroidia</taxon>
        <taxon>Bacteroidales</taxon>
        <taxon>Bacteroidaceae</taxon>
        <taxon>Bacteroides</taxon>
    </lineage>
</organism>
<comment type="similarity">
    <text evidence="1">Belongs to the glycosyl hydrolase 3 family.</text>
</comment>
<dbReference type="SMART" id="SM01217">
    <property type="entry name" value="Fn3_like"/>
    <property type="match status" value="1"/>
</dbReference>
<dbReference type="AlphaFoldDB" id="I9H4X2"/>
<dbReference type="RefSeq" id="WP_007483132.1">
    <property type="nucleotide sequence ID" value="NZ_JH724314.1"/>
</dbReference>
<dbReference type="PANTHER" id="PTHR42715">
    <property type="entry name" value="BETA-GLUCOSIDASE"/>
    <property type="match status" value="1"/>
</dbReference>
<dbReference type="EMBL" id="AGXS01000003">
    <property type="protein sequence ID" value="EIY54604.1"/>
    <property type="molecule type" value="Genomic_DNA"/>
</dbReference>
<dbReference type="InterPro" id="IPR017853">
    <property type="entry name" value="GH"/>
</dbReference>
<dbReference type="PATRIC" id="fig|997884.3.peg.337"/>
<dbReference type="Proteomes" id="UP000003089">
    <property type="component" value="Unassembled WGS sequence"/>
</dbReference>
<dbReference type="Gene3D" id="3.20.20.300">
    <property type="entry name" value="Glycoside hydrolase, family 3, N-terminal domain"/>
    <property type="match status" value="1"/>
</dbReference>
<accession>I9H4X2</accession>
<keyword evidence="2" id="KW-0378">Hydrolase</keyword>
<reference evidence="4 5" key="1">
    <citation type="submission" date="2012-02" db="EMBL/GenBank/DDBJ databases">
        <title>The Genome Sequence of Bacteroides nordii CL02T12C05.</title>
        <authorList>
            <consortium name="The Broad Institute Genome Sequencing Platform"/>
            <person name="Earl A."/>
            <person name="Ward D."/>
            <person name="Feldgarden M."/>
            <person name="Gevers D."/>
            <person name="Zitomersky N.L."/>
            <person name="Coyne M.J."/>
            <person name="Comstock L.E."/>
            <person name="Young S.K."/>
            <person name="Zeng Q."/>
            <person name="Gargeya S."/>
            <person name="Fitzgerald M."/>
            <person name="Haas B."/>
            <person name="Abouelleil A."/>
            <person name="Alvarado L."/>
            <person name="Arachchi H.M."/>
            <person name="Berlin A."/>
            <person name="Chapman S.B."/>
            <person name="Gearin G."/>
            <person name="Goldberg J."/>
            <person name="Griggs A."/>
            <person name="Gujja S."/>
            <person name="Hansen M."/>
            <person name="Heiman D."/>
            <person name="Howarth C."/>
            <person name="Larimer J."/>
            <person name="Lui A."/>
            <person name="MacDonald P.J.P."/>
            <person name="McCowen C."/>
            <person name="Montmayeur A."/>
            <person name="Murphy C."/>
            <person name="Neiman D."/>
            <person name="Pearson M."/>
            <person name="Priest M."/>
            <person name="Roberts A."/>
            <person name="Saif S."/>
            <person name="Shea T."/>
            <person name="Sisk P."/>
            <person name="Stolte C."/>
            <person name="Sykes S."/>
            <person name="Wortman J."/>
            <person name="Nusbaum C."/>
            <person name="Birren B."/>
        </authorList>
    </citation>
    <scope>NUCLEOTIDE SEQUENCE [LARGE SCALE GENOMIC DNA]</scope>
    <source>
        <strain evidence="4 5">CL02T12C05</strain>
    </source>
</reference>
<evidence type="ECO:0000259" key="3">
    <source>
        <dbReference type="SMART" id="SM01217"/>
    </source>
</evidence>
<evidence type="ECO:0000313" key="5">
    <source>
        <dbReference type="Proteomes" id="UP000003089"/>
    </source>
</evidence>
<dbReference type="Pfam" id="PF00933">
    <property type="entry name" value="Glyco_hydro_3"/>
    <property type="match status" value="1"/>
</dbReference>
<keyword evidence="5" id="KW-1185">Reference proteome</keyword>
<dbReference type="InterPro" id="IPR001764">
    <property type="entry name" value="Glyco_hydro_3_N"/>
</dbReference>
<feature type="domain" description="Fibronectin type III-like" evidence="3">
    <location>
        <begin position="689"/>
        <end position="760"/>
    </location>
</feature>
<gene>
    <name evidence="4" type="ORF">HMPREF1068_00317</name>
</gene>
<dbReference type="STRING" id="997884.HMPREF1068_00317"/>
<dbReference type="Pfam" id="PF01915">
    <property type="entry name" value="Glyco_hydro_3_C"/>
    <property type="match status" value="1"/>
</dbReference>
<dbReference type="HOGENOM" id="CLU_004542_4_1_10"/>
<dbReference type="SUPFAM" id="SSF51445">
    <property type="entry name" value="(Trans)glycosidases"/>
    <property type="match status" value="1"/>
</dbReference>
<dbReference type="eggNOG" id="COG1472">
    <property type="taxonomic scope" value="Bacteria"/>
</dbReference>
<dbReference type="SUPFAM" id="SSF52279">
    <property type="entry name" value="Beta-D-glucan exohydrolase, C-terminal domain"/>
    <property type="match status" value="1"/>
</dbReference>